<evidence type="ECO:0000256" key="1">
    <source>
        <dbReference type="ARBA" id="ARBA00004123"/>
    </source>
</evidence>
<evidence type="ECO:0000256" key="8">
    <source>
        <dbReference type="PROSITE-ProRule" id="PRU00176"/>
    </source>
</evidence>
<dbReference type="SMART" id="SM00393">
    <property type="entry name" value="R3H"/>
    <property type="match status" value="1"/>
</dbReference>
<evidence type="ECO:0000313" key="13">
    <source>
        <dbReference type="Proteomes" id="UP000284706"/>
    </source>
</evidence>
<dbReference type="AlphaFoldDB" id="A0A409VC91"/>
<feature type="region of interest" description="Disordered" evidence="9">
    <location>
        <begin position="376"/>
        <end position="408"/>
    </location>
</feature>
<dbReference type="InterPro" id="IPR036867">
    <property type="entry name" value="R3H_dom_sf"/>
</dbReference>
<dbReference type="GO" id="GO:0016787">
    <property type="term" value="F:hydrolase activity"/>
    <property type="evidence" value="ECO:0007669"/>
    <property type="project" value="UniProtKB-KW"/>
</dbReference>
<dbReference type="Gene3D" id="3.30.1370.50">
    <property type="entry name" value="R3H-like domain"/>
    <property type="match status" value="1"/>
</dbReference>
<feature type="region of interest" description="Disordered" evidence="9">
    <location>
        <begin position="421"/>
        <end position="460"/>
    </location>
</feature>
<keyword evidence="2" id="KW-0547">Nucleotide-binding</keyword>
<evidence type="ECO:0000256" key="9">
    <source>
        <dbReference type="SAM" id="MobiDB-lite"/>
    </source>
</evidence>
<dbReference type="SMART" id="SM00360">
    <property type="entry name" value="RRM"/>
    <property type="match status" value="1"/>
</dbReference>
<evidence type="ECO:0000256" key="2">
    <source>
        <dbReference type="ARBA" id="ARBA00022741"/>
    </source>
</evidence>
<evidence type="ECO:0000256" key="3">
    <source>
        <dbReference type="ARBA" id="ARBA00022801"/>
    </source>
</evidence>
<comment type="caution">
    <text evidence="12">The sequence shown here is derived from an EMBL/GenBank/DDBJ whole genome shotgun (WGS) entry which is preliminary data.</text>
</comment>
<comment type="subcellular location">
    <subcellularLocation>
        <location evidence="1">Nucleus</location>
    </subcellularLocation>
</comment>
<dbReference type="GO" id="GO:0005634">
    <property type="term" value="C:nucleus"/>
    <property type="evidence" value="ECO:0007669"/>
    <property type="project" value="UniProtKB-SubCell"/>
</dbReference>
<proteinExistence type="predicted"/>
<feature type="region of interest" description="Disordered" evidence="9">
    <location>
        <begin position="64"/>
        <end position="119"/>
    </location>
</feature>
<dbReference type="GO" id="GO:0003677">
    <property type="term" value="F:DNA binding"/>
    <property type="evidence" value="ECO:0007669"/>
    <property type="project" value="UniProtKB-ARBA"/>
</dbReference>
<dbReference type="GO" id="GO:0004386">
    <property type="term" value="F:helicase activity"/>
    <property type="evidence" value="ECO:0007669"/>
    <property type="project" value="UniProtKB-KW"/>
</dbReference>
<keyword evidence="4" id="KW-0347">Helicase</keyword>
<sequence length="546" mass="59326">MSASPPDISSLTLNPRASQQRLNDTYDYDSNNAFHFATTQGLQQSPYNPLSSIAQSPLKKQVRNPLPTQWLDNNTNNSSDSRSLSPHNNSDFSSAGGSPPLGHTPAPIAPPTPATANPDDEIIPTAIVIKNIPFNVKRETLLDIIASLSIPTPYAFNYHLDQQGSFRGLAFANFRQAADADAVVAALNGFDVQGRKLRVEYKKVLQAGEKERIEREKAIRRMRSMQLEKEQNSSVNQLYEDYGTAFSPQRSFSSGSYQQQSQYSPPAISAMPTPTYAIPLASAPATTSQPPPPSTPSVSEKSSSNELDMNDPATLEIYSRILLFKDDRMRDELAFSRTLTPKQRRIVHLIAQKLGVYHYSVGEGDERYAVVTRIDPQRHQQQPPQPQRQPHTLSRAPSAYLSPISPSTTANTLRAKKSMPDMKTLHQQAPRLTSRSSNGNIREGYATIASPSRRTSGGFNSLFSSGNSPFGSSSIPPVPSLPLSLGSATLNGHDNAPPGGGVVRQPRGPGIGGFGRRDSRIGVSESQVPTRVRSDSLTGDDGRGGP</sequence>
<evidence type="ECO:0000259" key="11">
    <source>
        <dbReference type="PROSITE" id="PS51061"/>
    </source>
</evidence>
<evidence type="ECO:0000313" key="12">
    <source>
        <dbReference type="EMBL" id="PPQ64666.1"/>
    </source>
</evidence>
<organism evidence="12 13">
    <name type="scientific">Gymnopilus dilepis</name>
    <dbReference type="NCBI Taxonomy" id="231916"/>
    <lineage>
        <taxon>Eukaryota</taxon>
        <taxon>Fungi</taxon>
        <taxon>Dikarya</taxon>
        <taxon>Basidiomycota</taxon>
        <taxon>Agaricomycotina</taxon>
        <taxon>Agaricomycetes</taxon>
        <taxon>Agaricomycetidae</taxon>
        <taxon>Agaricales</taxon>
        <taxon>Agaricineae</taxon>
        <taxon>Hymenogastraceae</taxon>
        <taxon>Gymnopilus</taxon>
    </lineage>
</organism>
<evidence type="ECO:0000256" key="5">
    <source>
        <dbReference type="ARBA" id="ARBA00022840"/>
    </source>
</evidence>
<reference evidence="12 13" key="1">
    <citation type="journal article" date="2018" name="Evol. Lett.">
        <title>Horizontal gene cluster transfer increased hallucinogenic mushroom diversity.</title>
        <authorList>
            <person name="Reynolds H.T."/>
            <person name="Vijayakumar V."/>
            <person name="Gluck-Thaler E."/>
            <person name="Korotkin H.B."/>
            <person name="Matheny P.B."/>
            <person name="Slot J.C."/>
        </authorList>
    </citation>
    <scope>NUCLEOTIDE SEQUENCE [LARGE SCALE GENOMIC DNA]</scope>
    <source>
        <strain evidence="12 13">SRW20</strain>
    </source>
</reference>
<feature type="compositionally biased region" description="Polar residues" evidence="9">
    <location>
        <begin position="425"/>
        <end position="440"/>
    </location>
</feature>
<evidence type="ECO:0000256" key="4">
    <source>
        <dbReference type="ARBA" id="ARBA00022806"/>
    </source>
</evidence>
<keyword evidence="6 8" id="KW-0694">RNA-binding</keyword>
<dbReference type="Proteomes" id="UP000284706">
    <property type="component" value="Unassembled WGS sequence"/>
</dbReference>
<dbReference type="PANTHER" id="PTHR23003">
    <property type="entry name" value="RNA RECOGNITION MOTIF RRM DOMAIN CONTAINING PROTEIN"/>
    <property type="match status" value="1"/>
</dbReference>
<dbReference type="InterPro" id="IPR050374">
    <property type="entry name" value="RRT5_SRSF_SR"/>
</dbReference>
<dbReference type="FunCoup" id="A0A409VC91">
    <property type="interactions" value="240"/>
</dbReference>
<feature type="region of interest" description="Disordered" evidence="9">
    <location>
        <begin position="486"/>
        <end position="546"/>
    </location>
</feature>
<gene>
    <name evidence="12" type="ORF">CVT26_002756</name>
</gene>
<evidence type="ECO:0000256" key="7">
    <source>
        <dbReference type="ARBA" id="ARBA00023242"/>
    </source>
</evidence>
<name>A0A409VC91_9AGAR</name>
<feature type="region of interest" description="Disordered" evidence="9">
    <location>
        <begin position="281"/>
        <end position="311"/>
    </location>
</feature>
<dbReference type="InterPro" id="IPR035979">
    <property type="entry name" value="RBD_domain_sf"/>
</dbReference>
<keyword evidence="5" id="KW-0067">ATP-binding</keyword>
<feature type="compositionally biased region" description="Low complexity" evidence="9">
    <location>
        <begin position="73"/>
        <end position="90"/>
    </location>
</feature>
<dbReference type="PROSITE" id="PS51061">
    <property type="entry name" value="R3H"/>
    <property type="match status" value="1"/>
</dbReference>
<keyword evidence="7" id="KW-0539">Nucleus</keyword>
<dbReference type="InterPro" id="IPR001374">
    <property type="entry name" value="R3H_dom"/>
</dbReference>
<dbReference type="InterPro" id="IPR012677">
    <property type="entry name" value="Nucleotide-bd_a/b_plait_sf"/>
</dbReference>
<dbReference type="GO" id="GO:0005524">
    <property type="term" value="F:ATP binding"/>
    <property type="evidence" value="ECO:0007669"/>
    <property type="project" value="UniProtKB-KW"/>
</dbReference>
<dbReference type="OrthoDB" id="434258at2759"/>
<dbReference type="GO" id="GO:0005737">
    <property type="term" value="C:cytoplasm"/>
    <property type="evidence" value="ECO:0007669"/>
    <property type="project" value="TreeGrafter"/>
</dbReference>
<dbReference type="FunFam" id="3.30.1370.50:FF:000002">
    <property type="entry name" value="Immunoglobulin mu DNA-binding protein 2"/>
    <property type="match status" value="1"/>
</dbReference>
<dbReference type="Pfam" id="PF00076">
    <property type="entry name" value="RRM_1"/>
    <property type="match status" value="1"/>
</dbReference>
<dbReference type="GO" id="GO:0003729">
    <property type="term" value="F:mRNA binding"/>
    <property type="evidence" value="ECO:0007669"/>
    <property type="project" value="TreeGrafter"/>
</dbReference>
<dbReference type="PANTHER" id="PTHR23003:SF17">
    <property type="entry name" value="RNA-BINDING PROTEIN PIN4"/>
    <property type="match status" value="1"/>
</dbReference>
<feature type="domain" description="R3H" evidence="11">
    <location>
        <begin position="311"/>
        <end position="375"/>
    </location>
</feature>
<feature type="region of interest" description="Disordered" evidence="9">
    <location>
        <begin position="1"/>
        <end position="22"/>
    </location>
</feature>
<accession>A0A409VC91</accession>
<evidence type="ECO:0008006" key="14">
    <source>
        <dbReference type="Google" id="ProtNLM"/>
    </source>
</evidence>
<evidence type="ECO:0000259" key="10">
    <source>
        <dbReference type="PROSITE" id="PS50102"/>
    </source>
</evidence>
<dbReference type="CDD" id="cd02639">
    <property type="entry name" value="R3H_RRM"/>
    <property type="match status" value="1"/>
</dbReference>
<dbReference type="Pfam" id="PF01424">
    <property type="entry name" value="R3H"/>
    <property type="match status" value="1"/>
</dbReference>
<dbReference type="STRING" id="231916.A0A409VC91"/>
<dbReference type="SUPFAM" id="SSF82708">
    <property type="entry name" value="R3H domain"/>
    <property type="match status" value="1"/>
</dbReference>
<dbReference type="InterPro" id="IPR034069">
    <property type="entry name" value="R3H_Cip2"/>
</dbReference>
<evidence type="ECO:0000256" key="6">
    <source>
        <dbReference type="ARBA" id="ARBA00022884"/>
    </source>
</evidence>
<dbReference type="EMBL" id="NHYE01005664">
    <property type="protein sequence ID" value="PPQ64666.1"/>
    <property type="molecule type" value="Genomic_DNA"/>
</dbReference>
<protein>
    <recommendedName>
        <fullName evidence="14">RRM domain-containing protein</fullName>
    </recommendedName>
</protein>
<feature type="domain" description="RRM" evidence="10">
    <location>
        <begin position="125"/>
        <end position="204"/>
    </location>
</feature>
<dbReference type="SUPFAM" id="SSF54928">
    <property type="entry name" value="RNA-binding domain, RBD"/>
    <property type="match status" value="1"/>
</dbReference>
<feature type="compositionally biased region" description="Low complexity" evidence="9">
    <location>
        <begin position="250"/>
        <end position="264"/>
    </location>
</feature>
<dbReference type="InParanoid" id="A0A409VC91"/>
<dbReference type="Gene3D" id="3.30.70.330">
    <property type="match status" value="1"/>
</dbReference>
<keyword evidence="3" id="KW-0378">Hydrolase</keyword>
<dbReference type="PROSITE" id="PS50102">
    <property type="entry name" value="RRM"/>
    <property type="match status" value="1"/>
</dbReference>
<feature type="region of interest" description="Disordered" evidence="9">
    <location>
        <begin position="250"/>
        <end position="269"/>
    </location>
</feature>
<keyword evidence="13" id="KW-1185">Reference proteome</keyword>
<dbReference type="InterPro" id="IPR000504">
    <property type="entry name" value="RRM_dom"/>
</dbReference>